<dbReference type="GO" id="GO:0051301">
    <property type="term" value="P:cell division"/>
    <property type="evidence" value="ECO:0007669"/>
    <property type="project" value="UniProtKB-KW"/>
</dbReference>
<dbReference type="InterPro" id="IPR005863">
    <property type="entry name" value="UDP-N-AcMur_synth"/>
</dbReference>
<keyword evidence="7" id="KW-0573">Peptidoglycan synthesis</keyword>
<keyword evidence="9" id="KW-0961">Cell wall biogenesis/degradation</keyword>
<dbReference type="Pfam" id="PF02875">
    <property type="entry name" value="Mur_ligase_C"/>
    <property type="match status" value="1"/>
</dbReference>
<evidence type="ECO:0000256" key="9">
    <source>
        <dbReference type="ARBA" id="ARBA00023316"/>
    </source>
</evidence>
<feature type="domain" description="Mur ligase N-terminal catalytic" evidence="11">
    <location>
        <begin position="29"/>
        <end position="73"/>
    </location>
</feature>
<keyword evidence="4" id="KW-0547">Nucleotide-binding</keyword>
<dbReference type="Gene3D" id="3.40.1390.10">
    <property type="entry name" value="MurE/MurF, N-terminal domain"/>
    <property type="match status" value="1"/>
</dbReference>
<protein>
    <recommendedName>
        <fullName evidence="10">UDP-MurNAc-pentapeptide synthetase</fullName>
    </recommendedName>
</protein>
<name>A0A6J6HNR6_9ZZZZ</name>
<dbReference type="GO" id="GO:0071555">
    <property type="term" value="P:cell wall organization"/>
    <property type="evidence" value="ECO:0007669"/>
    <property type="project" value="UniProtKB-KW"/>
</dbReference>
<evidence type="ECO:0000256" key="10">
    <source>
        <dbReference type="ARBA" id="ARBA00031461"/>
    </source>
</evidence>
<dbReference type="SUPFAM" id="SSF53623">
    <property type="entry name" value="MurD-like peptide ligases, catalytic domain"/>
    <property type="match status" value="1"/>
</dbReference>
<dbReference type="Pfam" id="PF01225">
    <property type="entry name" value="Mur_ligase"/>
    <property type="match status" value="1"/>
</dbReference>
<dbReference type="SUPFAM" id="SSF53244">
    <property type="entry name" value="MurD-like peptide ligases, peptide-binding domain"/>
    <property type="match status" value="1"/>
</dbReference>
<organism evidence="14">
    <name type="scientific">freshwater metagenome</name>
    <dbReference type="NCBI Taxonomy" id="449393"/>
    <lineage>
        <taxon>unclassified sequences</taxon>
        <taxon>metagenomes</taxon>
        <taxon>ecological metagenomes</taxon>
    </lineage>
</organism>
<dbReference type="Gene3D" id="3.90.190.20">
    <property type="entry name" value="Mur ligase, C-terminal domain"/>
    <property type="match status" value="1"/>
</dbReference>
<evidence type="ECO:0000256" key="1">
    <source>
        <dbReference type="ARBA" id="ARBA00022490"/>
    </source>
</evidence>
<dbReference type="NCBIfam" id="TIGR01143">
    <property type="entry name" value="murF"/>
    <property type="match status" value="1"/>
</dbReference>
<dbReference type="InterPro" id="IPR013221">
    <property type="entry name" value="Mur_ligase_cen"/>
</dbReference>
<dbReference type="GO" id="GO:0005524">
    <property type="term" value="F:ATP binding"/>
    <property type="evidence" value="ECO:0007669"/>
    <property type="project" value="UniProtKB-KW"/>
</dbReference>
<keyword evidence="2" id="KW-0436">Ligase</keyword>
<dbReference type="Pfam" id="PF08245">
    <property type="entry name" value="Mur_ligase_M"/>
    <property type="match status" value="1"/>
</dbReference>
<evidence type="ECO:0000256" key="3">
    <source>
        <dbReference type="ARBA" id="ARBA00022618"/>
    </source>
</evidence>
<sequence>MIEILTKELASAVDGELLGSGEVSINGSVETDSRLCGQGSLFVAKPGEVTDGHNFITSAIQNGAQAVIVERFQEDLQIPQIKVNDSIVALGLLAKYVLEKVREQSEIKVIGITGSNGKTTTKNMLAAILSAAGETIAPIESYNNEVGAPYSILQIGFKTKYLVVELGAGGIGSIDYLTKICKPDIGVVLKVGLAHVGEFGGIETTAKIKSELASGLDADGILILNADDGYVAAMADLSLARKVWFGTSNDSGYIASEQSLSIDGTRFNLHWIDQSVSQVKLQIIGEHHVMNALAAAAVADQLGISHTDIVSALESMPMAERWRMQVLQRADGVTIINDAYNASPDSTKAALQTLAQLGKGGRRTIAILGEMAELGFASREQHDTIGRIVVRLNIDQLIVVGQAAKLIHMGAEQEGSWAGESKFFDSIDEAFDHVRGMLVAGDLVLVKSSKSANLRHLGDKLMEVSS</sequence>
<dbReference type="PANTHER" id="PTHR43024">
    <property type="entry name" value="UDP-N-ACETYLMURAMOYL-TRIPEPTIDE--D-ALANYL-D-ALANINE LIGASE"/>
    <property type="match status" value="1"/>
</dbReference>
<keyword evidence="6" id="KW-0133">Cell shape</keyword>
<keyword evidence="1" id="KW-0963">Cytoplasm</keyword>
<evidence type="ECO:0000256" key="4">
    <source>
        <dbReference type="ARBA" id="ARBA00022741"/>
    </source>
</evidence>
<dbReference type="InterPro" id="IPR036615">
    <property type="entry name" value="Mur_ligase_C_dom_sf"/>
</dbReference>
<proteinExistence type="inferred from homology"/>
<accession>A0A6J6HNR6</accession>
<keyword evidence="3" id="KW-0132">Cell division</keyword>
<dbReference type="HAMAP" id="MF_02019">
    <property type="entry name" value="MurF"/>
    <property type="match status" value="1"/>
</dbReference>
<keyword evidence="5" id="KW-0067">ATP-binding</keyword>
<dbReference type="InterPro" id="IPR051046">
    <property type="entry name" value="MurCDEF_CellWall_CoF430Synth"/>
</dbReference>
<gene>
    <name evidence="14" type="ORF">UFOPK1909_00114</name>
</gene>
<feature type="domain" description="Mur ligase C-terminal" evidence="12">
    <location>
        <begin position="323"/>
        <end position="449"/>
    </location>
</feature>
<dbReference type="GO" id="GO:0009252">
    <property type="term" value="P:peptidoglycan biosynthetic process"/>
    <property type="evidence" value="ECO:0007669"/>
    <property type="project" value="UniProtKB-KW"/>
</dbReference>
<dbReference type="AlphaFoldDB" id="A0A6J6HNR6"/>
<evidence type="ECO:0000313" key="14">
    <source>
        <dbReference type="EMBL" id="CAB4614780.1"/>
    </source>
</evidence>
<dbReference type="SUPFAM" id="SSF63418">
    <property type="entry name" value="MurE/MurF N-terminal domain"/>
    <property type="match status" value="1"/>
</dbReference>
<evidence type="ECO:0000259" key="12">
    <source>
        <dbReference type="Pfam" id="PF02875"/>
    </source>
</evidence>
<dbReference type="GO" id="GO:0008360">
    <property type="term" value="P:regulation of cell shape"/>
    <property type="evidence" value="ECO:0007669"/>
    <property type="project" value="UniProtKB-KW"/>
</dbReference>
<evidence type="ECO:0000256" key="2">
    <source>
        <dbReference type="ARBA" id="ARBA00022598"/>
    </source>
</evidence>
<dbReference type="InterPro" id="IPR036565">
    <property type="entry name" value="Mur-like_cat_sf"/>
</dbReference>
<evidence type="ECO:0000256" key="5">
    <source>
        <dbReference type="ARBA" id="ARBA00022840"/>
    </source>
</evidence>
<feature type="domain" description="Mur ligase central" evidence="13">
    <location>
        <begin position="112"/>
        <end position="299"/>
    </location>
</feature>
<evidence type="ECO:0000259" key="13">
    <source>
        <dbReference type="Pfam" id="PF08245"/>
    </source>
</evidence>
<keyword evidence="8" id="KW-0131">Cell cycle</keyword>
<dbReference type="EMBL" id="CAEZVD010000002">
    <property type="protein sequence ID" value="CAB4614780.1"/>
    <property type="molecule type" value="Genomic_DNA"/>
</dbReference>
<dbReference type="Gene3D" id="3.40.1190.10">
    <property type="entry name" value="Mur-like, catalytic domain"/>
    <property type="match status" value="1"/>
</dbReference>
<dbReference type="InterPro" id="IPR000713">
    <property type="entry name" value="Mur_ligase_N"/>
</dbReference>
<dbReference type="PANTHER" id="PTHR43024:SF1">
    <property type="entry name" value="UDP-N-ACETYLMURAMOYL-TRIPEPTIDE--D-ALANYL-D-ALANINE LIGASE"/>
    <property type="match status" value="1"/>
</dbReference>
<evidence type="ECO:0000256" key="6">
    <source>
        <dbReference type="ARBA" id="ARBA00022960"/>
    </source>
</evidence>
<dbReference type="InterPro" id="IPR035911">
    <property type="entry name" value="MurE/MurF_N"/>
</dbReference>
<dbReference type="InterPro" id="IPR004101">
    <property type="entry name" value="Mur_ligase_C"/>
</dbReference>
<evidence type="ECO:0000256" key="8">
    <source>
        <dbReference type="ARBA" id="ARBA00023306"/>
    </source>
</evidence>
<evidence type="ECO:0000259" key="11">
    <source>
        <dbReference type="Pfam" id="PF01225"/>
    </source>
</evidence>
<dbReference type="GO" id="GO:0047480">
    <property type="term" value="F:UDP-N-acetylmuramoyl-tripeptide-D-alanyl-D-alanine ligase activity"/>
    <property type="evidence" value="ECO:0007669"/>
    <property type="project" value="InterPro"/>
</dbReference>
<reference evidence="14" key="1">
    <citation type="submission" date="2020-05" db="EMBL/GenBank/DDBJ databases">
        <authorList>
            <person name="Chiriac C."/>
            <person name="Salcher M."/>
            <person name="Ghai R."/>
            <person name="Kavagutti S V."/>
        </authorList>
    </citation>
    <scope>NUCLEOTIDE SEQUENCE</scope>
</reference>
<evidence type="ECO:0000256" key="7">
    <source>
        <dbReference type="ARBA" id="ARBA00022984"/>
    </source>
</evidence>